<protein>
    <submittedName>
        <fullName evidence="2">Uncharacterized protein</fullName>
    </submittedName>
</protein>
<dbReference type="KEGG" id="dsc:ABOD76_01570"/>
<dbReference type="AlphaFoldDB" id="A0AAU7U6P2"/>
<evidence type="ECO:0000313" key="2">
    <source>
        <dbReference type="EMBL" id="XBV83766.1"/>
    </source>
</evidence>
<organism evidence="2">
    <name type="scientific">Deinococcus sonorensis KR-87</name>
    <dbReference type="NCBI Taxonomy" id="694439"/>
    <lineage>
        <taxon>Bacteria</taxon>
        <taxon>Thermotogati</taxon>
        <taxon>Deinococcota</taxon>
        <taxon>Deinococci</taxon>
        <taxon>Deinococcales</taxon>
        <taxon>Deinococcaceae</taxon>
        <taxon>Deinococcus</taxon>
    </lineage>
</organism>
<reference evidence="2" key="1">
    <citation type="submission" date="2024-06" db="EMBL/GenBank/DDBJ databases">
        <title>Draft Genome Sequence of Deinococcus sonorensis Type Strain KR-87, a Biofilm Producing Representative of the Genus Deinococcus.</title>
        <authorList>
            <person name="Boren L.S."/>
            <person name="Grosso R.A."/>
            <person name="Hugenberg-Cox A.N."/>
            <person name="Hill J.T.E."/>
            <person name="Albert C.M."/>
            <person name="Tuohy J.M."/>
        </authorList>
    </citation>
    <scope>NUCLEOTIDE SEQUENCE</scope>
    <source>
        <strain evidence="2">KR-87</strain>
        <plasmid evidence="2">pDson01</plasmid>
    </source>
</reference>
<accession>A0AAU7U6P2</accession>
<feature type="signal peptide" evidence="1">
    <location>
        <begin position="1"/>
        <end position="23"/>
    </location>
</feature>
<keyword evidence="2" id="KW-0614">Plasmid</keyword>
<dbReference type="EMBL" id="CP158297">
    <property type="protein sequence ID" value="XBV83766.1"/>
    <property type="molecule type" value="Genomic_DNA"/>
</dbReference>
<keyword evidence="1" id="KW-0732">Signal</keyword>
<proteinExistence type="predicted"/>
<geneLocation type="plasmid" evidence="2">
    <name>pDson01</name>
</geneLocation>
<gene>
    <name evidence="2" type="ORF">ABOD76_01570</name>
</gene>
<name>A0AAU7U6P2_9DEIO</name>
<sequence>MFRPVISTTLALVLLAAPPVVTAGAQGVPPIVIRDQKMAQGALREVDQQLSAAVKRRSRDALLQAITHFQQTIDALATLEYQGLQDEVKKSRALYQQALGTLLEVMTVSCEHGSIADGLAAGDLLRALDVQAQQALGSRTVDALRVRVPACLKLELKIDSKITQSELKYVVHVDVRVPLTYNLNTGDYSGRGTVSNVEQALAPDGGCDHDLPFTPTSFTVQHLALQRSGDFVLSDVLLDRYDPAGGTELMKVTCPDSPQLTVPMMNWGLAFSTVRHLTGGLVVSGWRMGQPAGLVASKVIEQPVSQTFVEATDMVLVRAAAR</sequence>
<feature type="chain" id="PRO_5043380813" evidence="1">
    <location>
        <begin position="24"/>
        <end position="322"/>
    </location>
</feature>
<dbReference type="RefSeq" id="WP_350241502.1">
    <property type="nucleotide sequence ID" value="NZ_CP158297.1"/>
</dbReference>
<evidence type="ECO:0000256" key="1">
    <source>
        <dbReference type="SAM" id="SignalP"/>
    </source>
</evidence>